<protein>
    <recommendedName>
        <fullName evidence="5">EF-hand domain-containing protein</fullName>
    </recommendedName>
</protein>
<evidence type="ECO:0000313" key="3">
    <source>
        <dbReference type="EMBL" id="KRX07301.1"/>
    </source>
</evidence>
<proteinExistence type="predicted"/>
<evidence type="ECO:0000256" key="1">
    <source>
        <dbReference type="SAM" id="Coils"/>
    </source>
</evidence>
<dbReference type="AlphaFoldDB" id="A0A0V0QZH6"/>
<dbReference type="SUPFAM" id="SSF47473">
    <property type="entry name" value="EF-hand"/>
    <property type="match status" value="1"/>
</dbReference>
<gene>
    <name evidence="3" type="ORF">PPERSA_06916</name>
</gene>
<sequence length="412" mass="49724">MRDIELAVIVEKLKNFNKKFIKNYIDNNEQLINDLSIQNQLLCEKFSQQENEKKDNNNVQSTQSQEDSYNQEQTDKLEQTLSQKEYGLTRKECKILYCLLDNQNEDKIYLDDFIYLFWDNSDCLVQLCQILPGIGLNEIQHVNNLQFEEEDALKIFQKICCQIEKKQIRYLEMNDIFRLQDWKQIGAISLDKFQICFDKLNIDIDKQESKYIHELCNNGQYKIFLDQIQDKLGIENDLNIQKERVQNEINQNENLQLQKDNLGQLLEKYSNNKTEQMKIQHLEFQNAKLRQQNQEILKQNEYYKLQNEELQQKIQQNNEKYEIDLKEKEDNNFSFIKENYLNKEIEIQTKFKEILQEKEQQFNVYKQRSENQIQKLEHEITNKQQQIDNLKSEIEGLMKEMGYKLTQDQNQI</sequence>
<reference evidence="3 4" key="1">
    <citation type="journal article" date="2015" name="Sci. Rep.">
        <title>Genome of the facultative scuticociliatosis pathogen Pseudocohnilembus persalinus provides insight into its virulence through horizontal gene transfer.</title>
        <authorList>
            <person name="Xiong J."/>
            <person name="Wang G."/>
            <person name="Cheng J."/>
            <person name="Tian M."/>
            <person name="Pan X."/>
            <person name="Warren A."/>
            <person name="Jiang C."/>
            <person name="Yuan D."/>
            <person name="Miao W."/>
        </authorList>
    </citation>
    <scope>NUCLEOTIDE SEQUENCE [LARGE SCALE GENOMIC DNA]</scope>
    <source>
        <strain evidence="3">36N120E</strain>
    </source>
</reference>
<name>A0A0V0QZH6_PSEPJ</name>
<evidence type="ECO:0008006" key="5">
    <source>
        <dbReference type="Google" id="ProtNLM"/>
    </source>
</evidence>
<feature type="compositionally biased region" description="Polar residues" evidence="2">
    <location>
        <begin position="57"/>
        <end position="72"/>
    </location>
</feature>
<feature type="coiled-coil region" evidence="1">
    <location>
        <begin position="235"/>
        <end position="331"/>
    </location>
</feature>
<dbReference type="Proteomes" id="UP000054937">
    <property type="component" value="Unassembled WGS sequence"/>
</dbReference>
<dbReference type="InterPro" id="IPR011992">
    <property type="entry name" value="EF-hand-dom_pair"/>
</dbReference>
<feature type="coiled-coil region" evidence="1">
    <location>
        <begin position="355"/>
        <end position="400"/>
    </location>
</feature>
<keyword evidence="1" id="KW-0175">Coiled coil</keyword>
<dbReference type="InParanoid" id="A0A0V0QZH6"/>
<accession>A0A0V0QZH6</accession>
<comment type="caution">
    <text evidence="3">The sequence shown here is derived from an EMBL/GenBank/DDBJ whole genome shotgun (WGS) entry which is preliminary data.</text>
</comment>
<organism evidence="3 4">
    <name type="scientific">Pseudocohnilembus persalinus</name>
    <name type="common">Ciliate</name>
    <dbReference type="NCBI Taxonomy" id="266149"/>
    <lineage>
        <taxon>Eukaryota</taxon>
        <taxon>Sar</taxon>
        <taxon>Alveolata</taxon>
        <taxon>Ciliophora</taxon>
        <taxon>Intramacronucleata</taxon>
        <taxon>Oligohymenophorea</taxon>
        <taxon>Scuticociliatia</taxon>
        <taxon>Philasterida</taxon>
        <taxon>Pseudocohnilembidae</taxon>
        <taxon>Pseudocohnilembus</taxon>
    </lineage>
</organism>
<evidence type="ECO:0000256" key="2">
    <source>
        <dbReference type="SAM" id="MobiDB-lite"/>
    </source>
</evidence>
<evidence type="ECO:0000313" key="4">
    <source>
        <dbReference type="Proteomes" id="UP000054937"/>
    </source>
</evidence>
<dbReference type="EMBL" id="LDAU01000084">
    <property type="protein sequence ID" value="KRX07301.1"/>
    <property type="molecule type" value="Genomic_DNA"/>
</dbReference>
<keyword evidence="4" id="KW-1185">Reference proteome</keyword>
<feature type="region of interest" description="Disordered" evidence="2">
    <location>
        <begin position="49"/>
        <end position="76"/>
    </location>
</feature>